<evidence type="ECO:0000313" key="2">
    <source>
        <dbReference type="EMBL" id="MBF0636242.1"/>
    </source>
</evidence>
<name>A0ABR9XQS4_9CHLB</name>
<dbReference type="PANTHER" id="PTHR46438">
    <property type="entry name" value="ALPHA/BETA-HYDROLASES SUPERFAMILY PROTEIN"/>
    <property type="match status" value="1"/>
</dbReference>
<dbReference type="GO" id="GO:0016787">
    <property type="term" value="F:hydrolase activity"/>
    <property type="evidence" value="ECO:0007669"/>
    <property type="project" value="UniProtKB-KW"/>
</dbReference>
<dbReference type="EMBL" id="JADGII010000004">
    <property type="protein sequence ID" value="MBF0636242.1"/>
    <property type="molecule type" value="Genomic_DNA"/>
</dbReference>
<dbReference type="RefSeq" id="WP_175186725.1">
    <property type="nucleotide sequence ID" value="NZ_JABVZQ010000001.1"/>
</dbReference>
<dbReference type="Pfam" id="PF00561">
    <property type="entry name" value="Abhydrolase_1"/>
    <property type="match status" value="1"/>
</dbReference>
<dbReference type="InterPro" id="IPR029058">
    <property type="entry name" value="AB_hydrolase_fold"/>
</dbReference>
<evidence type="ECO:0000313" key="3">
    <source>
        <dbReference type="Proteomes" id="UP000619838"/>
    </source>
</evidence>
<reference evidence="2 3" key="1">
    <citation type="journal article" date="2020" name="Microorganisms">
        <title>Simultaneous Genome Sequencing of Prosthecochloris ethylica and Desulfuromonas acetoxidans within a Syntrophic Mixture Reveals Unique Pili and Protein Interactions.</title>
        <authorList>
            <person name="Kyndt J.A."/>
            <person name="Van Beeumen J.J."/>
            <person name="Meyer T.E."/>
        </authorList>
    </citation>
    <scope>NUCLEOTIDE SEQUENCE [LARGE SCALE GENOMIC DNA]</scope>
    <source>
        <strain evidence="2 3">N3</strain>
    </source>
</reference>
<proteinExistence type="predicted"/>
<accession>A0ABR9XQS4</accession>
<dbReference type="InterPro" id="IPR000073">
    <property type="entry name" value="AB_hydrolase_1"/>
</dbReference>
<feature type="domain" description="AB hydrolase-1" evidence="1">
    <location>
        <begin position="25"/>
        <end position="263"/>
    </location>
</feature>
<dbReference type="SUPFAM" id="SSF53474">
    <property type="entry name" value="alpha/beta-Hydrolases"/>
    <property type="match status" value="1"/>
</dbReference>
<sequence length="279" mass="31284">MNTTCHTIVLQGHRHRYLDTETDGPPLLLLHGISCSLDIFDDVIGPLSASFRVLALDLLGFGDSAKPQDAPYSLRLYADLITEFIQRKTTASQAPPYVIGHSMGGKYALATALLHPGLFSGLVLSNTDGFTRLPFWVRAISWPVIRQFLKSLMTSRRVSARAFRAAFASTARVNPESFTKNLERTRDKAAVETVMQLNRNYRELDLEITGLRDRLSELALPVLILWGEHDRYISPSTAVIAQQELPGSKLVMFPECGHTPMLEYPREFTDTVTRFFLNS</sequence>
<dbReference type="PANTHER" id="PTHR46438:SF11">
    <property type="entry name" value="LIPASE-RELATED"/>
    <property type="match status" value="1"/>
</dbReference>
<dbReference type="Gene3D" id="3.40.50.1820">
    <property type="entry name" value="alpha/beta hydrolase"/>
    <property type="match status" value="1"/>
</dbReference>
<evidence type="ECO:0000259" key="1">
    <source>
        <dbReference type="Pfam" id="PF00561"/>
    </source>
</evidence>
<dbReference type="PRINTS" id="PR00412">
    <property type="entry name" value="EPOXHYDRLASE"/>
</dbReference>
<keyword evidence="2" id="KW-0378">Hydrolase</keyword>
<keyword evidence="3" id="KW-1185">Reference proteome</keyword>
<gene>
    <name evidence="2" type="ORF">INT08_03470</name>
</gene>
<protein>
    <submittedName>
        <fullName evidence="2">Alpha/beta hydrolase</fullName>
    </submittedName>
</protein>
<comment type="caution">
    <text evidence="2">The sequence shown here is derived from an EMBL/GenBank/DDBJ whole genome shotgun (WGS) entry which is preliminary data.</text>
</comment>
<dbReference type="PRINTS" id="PR00111">
    <property type="entry name" value="ABHYDROLASE"/>
</dbReference>
<dbReference type="Proteomes" id="UP000619838">
    <property type="component" value="Unassembled WGS sequence"/>
</dbReference>
<organism evidence="2 3">
    <name type="scientific">Prosthecochloris ethylica</name>
    <dbReference type="NCBI Taxonomy" id="2743976"/>
    <lineage>
        <taxon>Bacteria</taxon>
        <taxon>Pseudomonadati</taxon>
        <taxon>Chlorobiota</taxon>
        <taxon>Chlorobiia</taxon>
        <taxon>Chlorobiales</taxon>
        <taxon>Chlorobiaceae</taxon>
        <taxon>Prosthecochloris</taxon>
    </lineage>
</organism>
<dbReference type="InterPro" id="IPR000639">
    <property type="entry name" value="Epox_hydrolase-like"/>
</dbReference>